<protein>
    <submittedName>
        <fullName evidence="1">D-alanine--poly(Phosphoribitol) ligase subunit 1</fullName>
    </submittedName>
</protein>
<dbReference type="EMBL" id="GBHO01002131">
    <property type="protein sequence ID" value="JAG41473.1"/>
    <property type="molecule type" value="Transcribed_RNA"/>
</dbReference>
<accession>A0A0A9ZDQ5</accession>
<sequence>MAYRSAWFNDNLRKMRKAVTEQQDLSEVTGDRTQYVELRKKYKNAIATAVALYNDKQAFSSPNPQKFLWNLINDHRREGCIADSTPPFSADEFNSFFCSIAADTVSALPAEIGDPLNFKIKDVPQFSFTSVSPLDVSDIIAGLKNSDGYDYLELSTKMIKRASL</sequence>
<gene>
    <name evidence="1" type="primary">dltA_0</name>
    <name evidence="1" type="ORF">CM83_103278</name>
</gene>
<organism evidence="1">
    <name type="scientific">Lygus hesperus</name>
    <name type="common">Western plant bug</name>
    <dbReference type="NCBI Taxonomy" id="30085"/>
    <lineage>
        <taxon>Eukaryota</taxon>
        <taxon>Metazoa</taxon>
        <taxon>Ecdysozoa</taxon>
        <taxon>Arthropoda</taxon>
        <taxon>Hexapoda</taxon>
        <taxon>Insecta</taxon>
        <taxon>Pterygota</taxon>
        <taxon>Neoptera</taxon>
        <taxon>Paraneoptera</taxon>
        <taxon>Hemiptera</taxon>
        <taxon>Heteroptera</taxon>
        <taxon>Panheteroptera</taxon>
        <taxon>Cimicomorpha</taxon>
        <taxon>Miridae</taxon>
        <taxon>Mirini</taxon>
        <taxon>Lygus</taxon>
    </lineage>
</organism>
<reference evidence="1" key="2">
    <citation type="submission" date="2014-07" db="EMBL/GenBank/DDBJ databases">
        <authorList>
            <person name="Hull J."/>
        </authorList>
    </citation>
    <scope>NUCLEOTIDE SEQUENCE</scope>
</reference>
<evidence type="ECO:0000313" key="1">
    <source>
        <dbReference type="EMBL" id="JAG41473.1"/>
    </source>
</evidence>
<reference evidence="1" key="1">
    <citation type="journal article" date="2014" name="PLoS ONE">
        <title>Transcriptome-Based Identification of ABC Transporters in the Western Tarnished Plant Bug Lygus hesperus.</title>
        <authorList>
            <person name="Hull J.J."/>
            <person name="Chaney K."/>
            <person name="Geib S.M."/>
            <person name="Fabrick J.A."/>
            <person name="Brent C.S."/>
            <person name="Walsh D."/>
            <person name="Lavine L.C."/>
        </authorList>
    </citation>
    <scope>NUCLEOTIDE SEQUENCE</scope>
</reference>
<dbReference type="GO" id="GO:0016874">
    <property type="term" value="F:ligase activity"/>
    <property type="evidence" value="ECO:0007669"/>
    <property type="project" value="UniProtKB-KW"/>
</dbReference>
<dbReference type="AlphaFoldDB" id="A0A0A9ZDQ5"/>
<name>A0A0A9ZDQ5_LYGHE</name>
<keyword evidence="1" id="KW-0436">Ligase</keyword>
<feature type="non-terminal residue" evidence="1">
    <location>
        <position position="164"/>
    </location>
</feature>
<proteinExistence type="predicted"/>